<keyword evidence="1" id="KW-1133">Transmembrane helix</keyword>
<keyword evidence="1" id="KW-0812">Transmembrane</keyword>
<proteinExistence type="predicted"/>
<evidence type="ECO:0000313" key="3">
    <source>
        <dbReference type="Proteomes" id="UP001519295"/>
    </source>
</evidence>
<feature type="transmembrane region" description="Helical" evidence="1">
    <location>
        <begin position="86"/>
        <end position="107"/>
    </location>
</feature>
<evidence type="ECO:0008006" key="4">
    <source>
        <dbReference type="Google" id="ProtNLM"/>
    </source>
</evidence>
<feature type="transmembrane region" description="Helical" evidence="1">
    <location>
        <begin position="12"/>
        <end position="39"/>
    </location>
</feature>
<accession>A0ABS4VTN6</accession>
<protein>
    <recommendedName>
        <fullName evidence="4">Integral membrane protein</fullName>
    </recommendedName>
</protein>
<gene>
    <name evidence="2" type="ORF">JOF36_002975</name>
</gene>
<organism evidence="2 3">
    <name type="scientific">Pseudonocardia parietis</name>
    <dbReference type="NCBI Taxonomy" id="570936"/>
    <lineage>
        <taxon>Bacteria</taxon>
        <taxon>Bacillati</taxon>
        <taxon>Actinomycetota</taxon>
        <taxon>Actinomycetes</taxon>
        <taxon>Pseudonocardiales</taxon>
        <taxon>Pseudonocardiaceae</taxon>
        <taxon>Pseudonocardia</taxon>
    </lineage>
</organism>
<feature type="transmembrane region" description="Helical" evidence="1">
    <location>
        <begin position="59"/>
        <end position="79"/>
    </location>
</feature>
<keyword evidence="3" id="KW-1185">Reference proteome</keyword>
<dbReference type="Proteomes" id="UP001519295">
    <property type="component" value="Unassembled WGS sequence"/>
</dbReference>
<name>A0ABS4VTN6_9PSEU</name>
<evidence type="ECO:0000313" key="2">
    <source>
        <dbReference type="EMBL" id="MBP2367279.1"/>
    </source>
</evidence>
<keyword evidence="1" id="KW-0472">Membrane</keyword>
<dbReference type="EMBL" id="JAGINU010000001">
    <property type="protein sequence ID" value="MBP2367279.1"/>
    <property type="molecule type" value="Genomic_DNA"/>
</dbReference>
<evidence type="ECO:0000256" key="1">
    <source>
        <dbReference type="SAM" id="Phobius"/>
    </source>
</evidence>
<sequence>MSENRYPVAATVVAVTALLIAATLPFTVALVLAGLAVAGSWLAVAVVHPLDLPLSPGTAAVRAAAVVLLVIGGPIVAAAELGLRAVPLLMALGAVTILALPLLPGLWGRDVDPDGCGQDPQKVRR</sequence>
<reference evidence="2 3" key="1">
    <citation type="submission" date="2021-03" db="EMBL/GenBank/DDBJ databases">
        <title>Sequencing the genomes of 1000 actinobacteria strains.</title>
        <authorList>
            <person name="Klenk H.-P."/>
        </authorList>
    </citation>
    <scope>NUCLEOTIDE SEQUENCE [LARGE SCALE GENOMIC DNA]</scope>
    <source>
        <strain evidence="2 3">DSM 45256</strain>
    </source>
</reference>
<comment type="caution">
    <text evidence="2">The sequence shown here is derived from an EMBL/GenBank/DDBJ whole genome shotgun (WGS) entry which is preliminary data.</text>
</comment>
<dbReference type="RefSeq" id="WP_210027406.1">
    <property type="nucleotide sequence ID" value="NZ_JAGINU010000001.1"/>
</dbReference>